<dbReference type="Proteomes" id="UP001162640">
    <property type="component" value="Unassembled WGS sequence"/>
</dbReference>
<dbReference type="Pfam" id="PF13405">
    <property type="entry name" value="EF-hand_6"/>
    <property type="match status" value="1"/>
</dbReference>
<dbReference type="EMBL" id="BLQM01000065">
    <property type="protein sequence ID" value="GMH58553.1"/>
    <property type="molecule type" value="Genomic_DNA"/>
</dbReference>
<dbReference type="Pfam" id="PF13202">
    <property type="entry name" value="EF-hand_5"/>
    <property type="match status" value="7"/>
</dbReference>
<dbReference type="InterPro" id="IPR001849">
    <property type="entry name" value="PH_domain"/>
</dbReference>
<evidence type="ECO:0000256" key="3">
    <source>
        <dbReference type="ARBA" id="ARBA00022837"/>
    </source>
</evidence>
<feature type="domain" description="PH" evidence="6">
    <location>
        <begin position="1551"/>
        <end position="1661"/>
    </location>
</feature>
<evidence type="ECO:0000313" key="8">
    <source>
        <dbReference type="EMBL" id="GMH58553.1"/>
    </source>
</evidence>
<feature type="compositionally biased region" description="Gly residues" evidence="5">
    <location>
        <begin position="1704"/>
        <end position="1733"/>
    </location>
</feature>
<feature type="coiled-coil region" evidence="4">
    <location>
        <begin position="1337"/>
        <end position="1392"/>
    </location>
</feature>
<protein>
    <recommendedName>
        <fullName evidence="10">Calmodulin</fullName>
    </recommendedName>
</protein>
<dbReference type="Gene3D" id="1.10.238.10">
    <property type="entry name" value="EF-hand"/>
    <property type="match status" value="7"/>
</dbReference>
<dbReference type="PANTHER" id="PTHR10827:SF98">
    <property type="entry name" value="45 KDA CALCIUM-BINDING PROTEIN"/>
    <property type="match status" value="1"/>
</dbReference>
<proteinExistence type="predicted"/>
<feature type="domain" description="EF-hand" evidence="7">
    <location>
        <begin position="881"/>
        <end position="916"/>
    </location>
</feature>
<dbReference type="SUPFAM" id="SSF47473">
    <property type="entry name" value="EF-hand"/>
    <property type="match status" value="6"/>
</dbReference>
<dbReference type="InterPro" id="IPR018247">
    <property type="entry name" value="EF_Hand_1_Ca_BS"/>
</dbReference>
<keyword evidence="2" id="KW-0677">Repeat</keyword>
<feature type="region of interest" description="Disordered" evidence="5">
    <location>
        <begin position="1671"/>
        <end position="1733"/>
    </location>
</feature>
<evidence type="ECO:0000259" key="7">
    <source>
        <dbReference type="PROSITE" id="PS50222"/>
    </source>
</evidence>
<reference evidence="9" key="1">
    <citation type="journal article" date="2023" name="Commun. Biol.">
        <title>Genome analysis of Parmales, the sister group of diatoms, reveals the evolutionary specialization of diatoms from phago-mixotrophs to photoautotrophs.</title>
        <authorList>
            <person name="Ban H."/>
            <person name="Sato S."/>
            <person name="Yoshikawa S."/>
            <person name="Yamada K."/>
            <person name="Nakamura Y."/>
            <person name="Ichinomiya M."/>
            <person name="Sato N."/>
            <person name="Blanc-Mathieu R."/>
            <person name="Endo H."/>
            <person name="Kuwata A."/>
            <person name="Ogata H."/>
        </authorList>
    </citation>
    <scope>NUCLEOTIDE SEQUENCE [LARGE SCALE GENOMIC DNA]</scope>
</reference>
<evidence type="ECO:0000256" key="5">
    <source>
        <dbReference type="SAM" id="MobiDB-lite"/>
    </source>
</evidence>
<dbReference type="PROSITE" id="PS50222">
    <property type="entry name" value="EF_HAND_2"/>
    <property type="match status" value="11"/>
</dbReference>
<evidence type="ECO:0008006" key="10">
    <source>
        <dbReference type="Google" id="ProtNLM"/>
    </source>
</evidence>
<feature type="domain" description="EF-hand" evidence="7">
    <location>
        <begin position="388"/>
        <end position="423"/>
    </location>
</feature>
<gene>
    <name evidence="8" type="ORF">TL16_g02635</name>
</gene>
<feature type="domain" description="EF-hand" evidence="7">
    <location>
        <begin position="476"/>
        <end position="507"/>
    </location>
</feature>
<dbReference type="InterPro" id="IPR011993">
    <property type="entry name" value="PH-like_dom_sf"/>
</dbReference>
<keyword evidence="1" id="KW-0479">Metal-binding</keyword>
<name>A0A9W6ZWU1_9STRA</name>
<feature type="region of interest" description="Disordered" evidence="5">
    <location>
        <begin position="1"/>
        <end position="26"/>
    </location>
</feature>
<evidence type="ECO:0000256" key="4">
    <source>
        <dbReference type="SAM" id="Coils"/>
    </source>
</evidence>
<sequence length="1733" mass="194574">MSSRLRGSRGTLAPSSKSLLDTKAKSVEDVGYKTSPGAAPGKVKTSKRTFTLSGSHFQNGELMPPTIEYSLSAKSGTIGRVLVDEQAVVVMSSKKTLATGTNSKSVVVVKGRGRKTRKFAFDSRVTATDWIQTAKEYQTAYKTRVSKLDETELEMHKSYLAAYQETCQWSDGEEGVETLEEMFSAVDLDKDGTLTIPELESALHNLGFNDAFQAELKGIIDKLKVEKSKGLDWKSFIEEQVQKDFAMYSVEEGANPQVTISQENLKQMFQMIDQDGNGKLSANELRVALKTEEFEPETKKELISMYRAIKGKVNGVTWKQFYERLMKRSFGYDKQAGSDEAGYGQTQADTHANAKKITMGGKEWAVYEHEGTAYYIDIVSGASVWSLEGIDSLEEMFHVIDVDHDGTLTIAELQNALRHNTFNEAFSKELENIIDGLRNSGKNGIDWKNFIEEQVQKDFSQFSRSSGLVAATNTYELQETFRKVDGDGNGELTAHEIRVALKTQKFEPHIKEELKSMYKAIKGKVGAINWRQFQERILKRSEGLQIVDPHADAKKFTMGGRTWAQYESDGVPYYIDVESGASVWKLDGVESLEEMFNAIDVNKDGQLSIRELQLALKEMSFSEEFKFELREIVKKLRRERKKELDWKAFIEEQVQKDFAVYSQEEGAGGAGVDTDEIGQIFNQIDKDGNQELTAHELRVSLKTETFEPHIKKELISMYKAIKGKMNAITWDQFYTRLAARNASEEGRGGAKVQPQGDAHANAKKITMGGKEWAIYEDNGTPYYVDVLSGQSVWNLEGIETLEEMFRAIDVDHDGTLTMQELQLGLNSYSFNDAFKFELADIIKKMQQEGVDGIDWQSFIEDQVQKDFANYGTMEGTAMDVDKVHILVTVFRACDVNGDGDLTANELRAALRSDKFEDDINQEIRRILKAIKGKTNEISWREFVVQGYGHDAAGSITPNDLEAMIQIFKGIDVDGDGVLTVDEISLALNSDKFDPHVVNEIEEMIILAETQGRDHLTWSDFVNRALQGGKPKEGSQKTRRWGKKEIDSSETQTLIEIFKTIDVDGDGTLNLAELRAVMHSHGFDASVKAKIREMIELIKTGATETISWKEFLDKEGVKTEDQIINATPDEVSALLGMFKAIDVDGDGALTIQELNNALTSGKFGEYVNMELEAMILVAKNLGKDTMTWNEFMYHALNPDSAERQELAAENVLEDSQISGNYEEMQQQKLIDEHLAQQQLMIEQMNSQIMQQPYMTGGVQPVAEPEPEYASFATSSMQPRQSMQPALVPLHQSMGIGGVGPPVQGNPYYQNPYPQQQQMQVVQQAPATGVDKAEFDKMKTKWQNKLINMRTEKDNLEEELAELKGTMAKLLQEHEETIDDLEIREAEVEKVQKQMRGDSHTPRFANNIIELHDLADMIKTGELVLGDGPRKGREEAALTILNTASVNIQRSFLHAQERLSGAHFVSDEVVGGDEEERREEEDVFVEEPMVVQGLTQVPEHQGSPKGVFRHREVEPEVGVGEPNMQQRNPRRTIRMQQSDEIVFQQEEEKGKDPIKQQGWLEKKNRGGRRKFSKRYFRLIQKDGQEHGSPVLAYFTSELATKSKGFILIEGCTVEVTSKPASMGKGKGTFTFELRHPQRGIRELRCLNEGNLISWVDALKNSLREYEMECRQVDERNPQARQKRRSSINLAAAAMGNESDEEPEYMGFGGAGSDAKTRGGGSGSGRRGGGRGRGGQ</sequence>
<dbReference type="GO" id="GO:0017156">
    <property type="term" value="P:calcium-ion regulated exocytosis"/>
    <property type="evidence" value="ECO:0007669"/>
    <property type="project" value="TreeGrafter"/>
</dbReference>
<keyword evidence="3" id="KW-0106">Calcium</keyword>
<dbReference type="SMART" id="SM00054">
    <property type="entry name" value="EFh"/>
    <property type="match status" value="11"/>
</dbReference>
<keyword evidence="4" id="KW-0175">Coiled coil</keyword>
<feature type="domain" description="EF-hand" evidence="7">
    <location>
        <begin position="1048"/>
        <end position="1083"/>
    </location>
</feature>
<dbReference type="Pfam" id="PF00169">
    <property type="entry name" value="PH"/>
    <property type="match status" value="1"/>
</dbReference>
<feature type="domain" description="EF-hand" evidence="7">
    <location>
        <begin position="796"/>
        <end position="831"/>
    </location>
</feature>
<feature type="domain" description="EF-hand" evidence="7">
    <location>
        <begin position="587"/>
        <end position="622"/>
    </location>
</feature>
<evidence type="ECO:0000259" key="6">
    <source>
        <dbReference type="PROSITE" id="PS50003"/>
    </source>
</evidence>
<feature type="domain" description="EF-hand" evidence="7">
    <location>
        <begin position="958"/>
        <end position="993"/>
    </location>
</feature>
<dbReference type="PROSITE" id="PS50003">
    <property type="entry name" value="PH_DOMAIN"/>
    <property type="match status" value="1"/>
</dbReference>
<organism evidence="8 9">
    <name type="scientific">Triparma laevis f. inornata</name>
    <dbReference type="NCBI Taxonomy" id="1714386"/>
    <lineage>
        <taxon>Eukaryota</taxon>
        <taxon>Sar</taxon>
        <taxon>Stramenopiles</taxon>
        <taxon>Ochrophyta</taxon>
        <taxon>Bolidophyceae</taxon>
        <taxon>Parmales</taxon>
        <taxon>Triparmaceae</taxon>
        <taxon>Triparma</taxon>
    </lineage>
</organism>
<evidence type="ECO:0000256" key="2">
    <source>
        <dbReference type="ARBA" id="ARBA00022737"/>
    </source>
</evidence>
<evidence type="ECO:0000313" key="9">
    <source>
        <dbReference type="Proteomes" id="UP001162640"/>
    </source>
</evidence>
<feature type="domain" description="EF-hand" evidence="7">
    <location>
        <begin position="672"/>
        <end position="707"/>
    </location>
</feature>
<dbReference type="PROSITE" id="PS00018">
    <property type="entry name" value="EF_HAND_1"/>
    <property type="match status" value="11"/>
</dbReference>
<dbReference type="Pfam" id="PF13499">
    <property type="entry name" value="EF-hand_7"/>
    <property type="match status" value="1"/>
</dbReference>
<dbReference type="Pfam" id="PF00036">
    <property type="entry name" value="EF-hand_1"/>
    <property type="match status" value="1"/>
</dbReference>
<dbReference type="Gene3D" id="2.30.29.30">
    <property type="entry name" value="Pleckstrin-homology domain (PH domain)/Phosphotyrosine-binding domain (PTB)"/>
    <property type="match status" value="1"/>
</dbReference>
<dbReference type="SUPFAM" id="SSF50729">
    <property type="entry name" value="PH domain-like"/>
    <property type="match status" value="1"/>
</dbReference>
<dbReference type="InterPro" id="IPR011992">
    <property type="entry name" value="EF-hand-dom_pair"/>
</dbReference>
<feature type="domain" description="EF-hand" evidence="7">
    <location>
        <begin position="1128"/>
        <end position="1163"/>
    </location>
</feature>
<dbReference type="GO" id="GO:0005783">
    <property type="term" value="C:endoplasmic reticulum"/>
    <property type="evidence" value="ECO:0007669"/>
    <property type="project" value="TreeGrafter"/>
</dbReference>
<dbReference type="GO" id="GO:0005509">
    <property type="term" value="F:calcium ion binding"/>
    <property type="evidence" value="ECO:0007669"/>
    <property type="project" value="InterPro"/>
</dbReference>
<accession>A0A9W6ZWU1</accession>
<dbReference type="InterPro" id="IPR002048">
    <property type="entry name" value="EF_hand_dom"/>
</dbReference>
<comment type="caution">
    <text evidence="8">The sequence shown here is derived from an EMBL/GenBank/DDBJ whole genome shotgun (WGS) entry which is preliminary data.</text>
</comment>
<feature type="domain" description="EF-hand" evidence="7">
    <location>
        <begin position="174"/>
        <end position="209"/>
    </location>
</feature>
<feature type="domain" description="EF-hand" evidence="7">
    <location>
        <begin position="260"/>
        <end position="295"/>
    </location>
</feature>
<dbReference type="PANTHER" id="PTHR10827">
    <property type="entry name" value="RETICULOCALBIN"/>
    <property type="match status" value="1"/>
</dbReference>
<dbReference type="SMART" id="SM00233">
    <property type="entry name" value="PH"/>
    <property type="match status" value="1"/>
</dbReference>
<evidence type="ECO:0000256" key="1">
    <source>
        <dbReference type="ARBA" id="ARBA00022723"/>
    </source>
</evidence>